<comment type="caution">
    <text evidence="8">The sequence shown here is derived from an EMBL/GenBank/DDBJ whole genome shotgun (WGS) entry which is preliminary data.</text>
</comment>
<dbReference type="InterPro" id="IPR011079">
    <property type="entry name" value="Ala_racemase_C"/>
</dbReference>
<dbReference type="PANTHER" id="PTHR30511">
    <property type="entry name" value="ALANINE RACEMASE"/>
    <property type="match status" value="1"/>
</dbReference>
<dbReference type="NCBIfam" id="TIGR00492">
    <property type="entry name" value="alr"/>
    <property type="match status" value="1"/>
</dbReference>
<dbReference type="InterPro" id="IPR001608">
    <property type="entry name" value="Ala_racemase_N"/>
</dbReference>
<organism evidence="8">
    <name type="scientific">Mesoaciditoga lauensis</name>
    <dbReference type="NCBI Taxonomy" id="1495039"/>
    <lineage>
        <taxon>Bacteria</taxon>
        <taxon>Thermotogati</taxon>
        <taxon>Thermotogota</taxon>
        <taxon>Thermotogae</taxon>
        <taxon>Mesoaciditogales</taxon>
        <taxon>Mesoaciditogaceae</taxon>
        <taxon>Mesoaciditoga</taxon>
    </lineage>
</organism>
<dbReference type="SUPFAM" id="SSF50621">
    <property type="entry name" value="Alanine racemase C-terminal domain-like"/>
    <property type="match status" value="1"/>
</dbReference>
<comment type="pathway">
    <text evidence="4">Amino-acid biosynthesis; D-alanine biosynthesis; D-alanine from L-alanine: step 1/1.</text>
</comment>
<comment type="catalytic activity">
    <reaction evidence="4">
        <text>L-alanine = D-alanine</text>
        <dbReference type="Rhea" id="RHEA:20249"/>
        <dbReference type="ChEBI" id="CHEBI:57416"/>
        <dbReference type="ChEBI" id="CHEBI:57972"/>
        <dbReference type="EC" id="5.1.1.1"/>
    </reaction>
</comment>
<dbReference type="SMART" id="SM01005">
    <property type="entry name" value="Ala_racemase_C"/>
    <property type="match status" value="1"/>
</dbReference>
<dbReference type="SUPFAM" id="SSF51419">
    <property type="entry name" value="PLP-binding barrel"/>
    <property type="match status" value="1"/>
</dbReference>
<dbReference type="GO" id="GO:0008784">
    <property type="term" value="F:alanine racemase activity"/>
    <property type="evidence" value="ECO:0007669"/>
    <property type="project" value="UniProtKB-UniRule"/>
</dbReference>
<accession>A0A7V3RFG9</accession>
<comment type="similarity">
    <text evidence="4">Belongs to the alanine racemase family.</text>
</comment>
<keyword evidence="2 4" id="KW-0663">Pyridoxal phosphate</keyword>
<dbReference type="GO" id="GO:0005829">
    <property type="term" value="C:cytosol"/>
    <property type="evidence" value="ECO:0007669"/>
    <property type="project" value="TreeGrafter"/>
</dbReference>
<comment type="cofactor">
    <cofactor evidence="1 4 5">
        <name>pyridoxal 5'-phosphate</name>
        <dbReference type="ChEBI" id="CHEBI:597326"/>
    </cofactor>
</comment>
<feature type="binding site" evidence="4 6">
    <location>
        <position position="309"/>
    </location>
    <ligand>
        <name>substrate</name>
    </ligand>
</feature>
<feature type="binding site" evidence="4 6">
    <location>
        <position position="137"/>
    </location>
    <ligand>
        <name>substrate</name>
    </ligand>
</feature>
<feature type="active site" description="Proton acceptor; specific for D-alanine" evidence="4">
    <location>
        <position position="40"/>
    </location>
</feature>
<feature type="domain" description="Alanine racemase C-terminal" evidence="7">
    <location>
        <begin position="240"/>
        <end position="368"/>
    </location>
</feature>
<name>A0A7V3RFG9_9BACT</name>
<dbReference type="Gene3D" id="3.20.20.10">
    <property type="entry name" value="Alanine racemase"/>
    <property type="match status" value="1"/>
</dbReference>
<evidence type="ECO:0000256" key="5">
    <source>
        <dbReference type="PIRSR" id="PIRSR600821-50"/>
    </source>
</evidence>
<dbReference type="GO" id="GO:0030632">
    <property type="term" value="P:D-alanine biosynthetic process"/>
    <property type="evidence" value="ECO:0007669"/>
    <property type="project" value="UniProtKB-UniRule"/>
</dbReference>
<feature type="active site" description="Proton acceptor; specific for L-alanine" evidence="4">
    <location>
        <position position="261"/>
    </location>
</feature>
<dbReference type="EMBL" id="DTPE01000238">
    <property type="protein sequence ID" value="HGE75665.1"/>
    <property type="molecule type" value="Genomic_DNA"/>
</dbReference>
<reference evidence="8" key="1">
    <citation type="journal article" date="2020" name="mSystems">
        <title>Genome- and Community-Level Interaction Insights into Carbon Utilization and Element Cycling Functions of Hydrothermarchaeota in Hydrothermal Sediment.</title>
        <authorList>
            <person name="Zhou Z."/>
            <person name="Liu Y."/>
            <person name="Xu W."/>
            <person name="Pan J."/>
            <person name="Luo Z.H."/>
            <person name="Li M."/>
        </authorList>
    </citation>
    <scope>NUCLEOTIDE SEQUENCE [LARGE SCALE GENOMIC DNA]</scope>
    <source>
        <strain evidence="8">SpSt-966</strain>
    </source>
</reference>
<dbReference type="UniPathway" id="UPA00042">
    <property type="reaction ID" value="UER00497"/>
</dbReference>
<proteinExistence type="inferred from homology"/>
<dbReference type="AlphaFoldDB" id="A0A7V3RFG9"/>
<dbReference type="Gene3D" id="2.40.37.10">
    <property type="entry name" value="Lyase, Ornithine Decarboxylase, Chain A, domain 1"/>
    <property type="match status" value="1"/>
</dbReference>
<gene>
    <name evidence="8" type="primary">alr</name>
    <name evidence="8" type="ORF">ENX73_06025</name>
</gene>
<dbReference type="InterPro" id="IPR000821">
    <property type="entry name" value="Ala_racemase"/>
</dbReference>
<evidence type="ECO:0000259" key="7">
    <source>
        <dbReference type="SMART" id="SM01005"/>
    </source>
</evidence>
<feature type="modified residue" description="N6-(pyridoxal phosphate)lysine" evidence="4 5">
    <location>
        <position position="40"/>
    </location>
</feature>
<dbReference type="CDD" id="cd00430">
    <property type="entry name" value="PLPDE_III_AR"/>
    <property type="match status" value="1"/>
</dbReference>
<evidence type="ECO:0000256" key="2">
    <source>
        <dbReference type="ARBA" id="ARBA00022898"/>
    </source>
</evidence>
<dbReference type="GO" id="GO:0009252">
    <property type="term" value="P:peptidoglycan biosynthetic process"/>
    <property type="evidence" value="ECO:0007669"/>
    <property type="project" value="TreeGrafter"/>
</dbReference>
<dbReference type="GO" id="GO:0030170">
    <property type="term" value="F:pyridoxal phosphate binding"/>
    <property type="evidence" value="ECO:0007669"/>
    <property type="project" value="UniProtKB-UniRule"/>
</dbReference>
<dbReference type="Pfam" id="PF01168">
    <property type="entry name" value="Ala_racemase_N"/>
    <property type="match status" value="1"/>
</dbReference>
<evidence type="ECO:0000256" key="4">
    <source>
        <dbReference type="HAMAP-Rule" id="MF_01201"/>
    </source>
</evidence>
<evidence type="ECO:0000313" key="8">
    <source>
        <dbReference type="EMBL" id="HGE75665.1"/>
    </source>
</evidence>
<evidence type="ECO:0000256" key="6">
    <source>
        <dbReference type="PIRSR" id="PIRSR600821-52"/>
    </source>
</evidence>
<keyword evidence="3 4" id="KW-0413">Isomerase</keyword>
<comment type="function">
    <text evidence="4">Catalyzes the interconversion of L-alanine and D-alanine. May also act on other amino acids.</text>
</comment>
<evidence type="ECO:0000256" key="1">
    <source>
        <dbReference type="ARBA" id="ARBA00001933"/>
    </source>
</evidence>
<dbReference type="Pfam" id="PF00842">
    <property type="entry name" value="Ala_racemase_C"/>
    <property type="match status" value="1"/>
</dbReference>
<dbReference type="FunFam" id="3.20.20.10:FF:000002">
    <property type="entry name" value="Alanine racemase"/>
    <property type="match status" value="1"/>
</dbReference>
<dbReference type="EC" id="5.1.1.1" evidence="4"/>
<sequence length="368" mass="40404">MFELFMNSRNTYAEVNVNQFLRNIFEISKKCGLQVAPVLKADAYGHGAVELAKACQNHGVGMVIVAFLEEALQLRESGVALPILVLNYFDPKFSEEAILNDLIMTVYSEDQVKLISENLKGEEKLKVHLKVDTGMGRIGLLPDEAVELYNSIAKDPKFVIDGVYTHLSSADDPEDPFNEKQMDDFKSFLSKIKKPKLIHISNSAGATILNDIIGNFCRAGIASYGLQPSSKIKVEYIKPIMSVHSIVDFVKKLSPDRPVGYGHTFLAKSEMRAATIPFGYADGLPRSLSNKGSVLINGKRAKILGRVSMDQIVVDVSKIGDVKVGDDVVIMGESGDESITAEEIAEIAGTINYEIVCGISKRVPRIYV</sequence>
<dbReference type="InterPro" id="IPR029066">
    <property type="entry name" value="PLP-binding_barrel"/>
</dbReference>
<protein>
    <recommendedName>
        <fullName evidence="4">Alanine racemase</fullName>
        <ecNumber evidence="4">5.1.1.1</ecNumber>
    </recommendedName>
</protein>
<dbReference type="PRINTS" id="PR00992">
    <property type="entry name" value="ALARACEMASE"/>
</dbReference>
<evidence type="ECO:0000256" key="3">
    <source>
        <dbReference type="ARBA" id="ARBA00023235"/>
    </source>
</evidence>
<dbReference type="HAMAP" id="MF_01201">
    <property type="entry name" value="Ala_racemase"/>
    <property type="match status" value="1"/>
</dbReference>
<dbReference type="InterPro" id="IPR009006">
    <property type="entry name" value="Ala_racemase/Decarboxylase_C"/>
</dbReference>
<dbReference type="PANTHER" id="PTHR30511:SF0">
    <property type="entry name" value="ALANINE RACEMASE, CATABOLIC-RELATED"/>
    <property type="match status" value="1"/>
</dbReference>